<keyword evidence="4" id="KW-0862">Zinc</keyword>
<feature type="compositionally biased region" description="Low complexity" evidence="7">
    <location>
        <begin position="629"/>
        <end position="643"/>
    </location>
</feature>
<feature type="region of interest" description="Disordered" evidence="7">
    <location>
        <begin position="742"/>
        <end position="799"/>
    </location>
</feature>
<dbReference type="SMART" id="SM00547">
    <property type="entry name" value="ZnF_RBZ"/>
    <property type="match status" value="4"/>
</dbReference>
<dbReference type="SMART" id="SM00160">
    <property type="entry name" value="RanBD"/>
    <property type="match status" value="4"/>
</dbReference>
<evidence type="ECO:0000256" key="5">
    <source>
        <dbReference type="PROSITE-ProRule" id="PRU00322"/>
    </source>
</evidence>
<dbReference type="PROSITE" id="PS00170">
    <property type="entry name" value="CSA_PPIASE_1"/>
    <property type="match status" value="1"/>
</dbReference>
<feature type="compositionally biased region" description="Polar residues" evidence="7">
    <location>
        <begin position="2336"/>
        <end position="2345"/>
    </location>
</feature>
<dbReference type="InterPro" id="IPR036443">
    <property type="entry name" value="Znf_RanBP2_sf"/>
</dbReference>
<evidence type="ECO:0000256" key="6">
    <source>
        <dbReference type="SAM" id="Coils"/>
    </source>
</evidence>
<dbReference type="Gene3D" id="1.20.5.340">
    <property type="match status" value="1"/>
</dbReference>
<dbReference type="EMBL" id="WHWB01034625">
    <property type="protein sequence ID" value="KAJ7406949.1"/>
    <property type="molecule type" value="Genomic_DNA"/>
</dbReference>
<dbReference type="Pfam" id="PF00638">
    <property type="entry name" value="Ran_BP1"/>
    <property type="match status" value="4"/>
</dbReference>
<organism evidence="11 12">
    <name type="scientific">Willisornis vidua</name>
    <name type="common">Xingu scale-backed antbird</name>
    <dbReference type="NCBI Taxonomy" id="1566151"/>
    <lineage>
        <taxon>Eukaryota</taxon>
        <taxon>Metazoa</taxon>
        <taxon>Chordata</taxon>
        <taxon>Craniata</taxon>
        <taxon>Vertebrata</taxon>
        <taxon>Euteleostomi</taxon>
        <taxon>Archelosauria</taxon>
        <taxon>Archosauria</taxon>
        <taxon>Dinosauria</taxon>
        <taxon>Saurischia</taxon>
        <taxon>Theropoda</taxon>
        <taxon>Coelurosauria</taxon>
        <taxon>Aves</taxon>
        <taxon>Neognathae</taxon>
        <taxon>Neoaves</taxon>
        <taxon>Telluraves</taxon>
        <taxon>Australaves</taxon>
        <taxon>Passeriformes</taxon>
        <taxon>Thamnophilidae</taxon>
        <taxon>Willisornis</taxon>
    </lineage>
</organism>
<gene>
    <name evidence="11" type="ORF">WISP_129740</name>
</gene>
<evidence type="ECO:0000256" key="4">
    <source>
        <dbReference type="ARBA" id="ARBA00022833"/>
    </source>
</evidence>
<feature type="region of interest" description="Disordered" evidence="7">
    <location>
        <begin position="1118"/>
        <end position="1143"/>
    </location>
</feature>
<dbReference type="Pfam" id="PF00641">
    <property type="entry name" value="Zn_ribbon_RanBP"/>
    <property type="match status" value="4"/>
</dbReference>
<feature type="region of interest" description="Disordered" evidence="7">
    <location>
        <begin position="1079"/>
        <end position="1103"/>
    </location>
</feature>
<dbReference type="Gene3D" id="2.30.29.30">
    <property type="entry name" value="Pleckstrin-homology domain (PH domain)/Phosphotyrosine-binding domain (PTB)"/>
    <property type="match status" value="4"/>
</dbReference>
<feature type="region of interest" description="Disordered" evidence="7">
    <location>
        <begin position="911"/>
        <end position="945"/>
    </location>
</feature>
<dbReference type="PROSITE" id="PS50199">
    <property type="entry name" value="ZF_RANBP2_2"/>
    <property type="match status" value="4"/>
</dbReference>
<feature type="coiled-coil region" evidence="6">
    <location>
        <begin position="2947"/>
        <end position="3023"/>
    </location>
</feature>
<evidence type="ECO:0000313" key="11">
    <source>
        <dbReference type="EMBL" id="KAJ7406949.1"/>
    </source>
</evidence>
<evidence type="ECO:0000256" key="1">
    <source>
        <dbReference type="ARBA" id="ARBA00022553"/>
    </source>
</evidence>
<feature type="domain" description="RanBD1" evidence="9">
    <location>
        <begin position="2480"/>
        <end position="2615"/>
    </location>
</feature>
<feature type="compositionally biased region" description="Polar residues" evidence="7">
    <location>
        <begin position="1079"/>
        <end position="1098"/>
    </location>
</feature>
<feature type="domain" description="RanBD1" evidence="9">
    <location>
        <begin position="1587"/>
        <end position="1723"/>
    </location>
</feature>
<dbReference type="PROSITE" id="PS50072">
    <property type="entry name" value="CSA_PPIASE_2"/>
    <property type="match status" value="1"/>
</dbReference>
<dbReference type="InterPro" id="IPR002130">
    <property type="entry name" value="Cyclophilin-type_PPIase_dom"/>
</dbReference>
<keyword evidence="6" id="KW-0175">Coiled coil</keyword>
<feature type="region of interest" description="Disordered" evidence="7">
    <location>
        <begin position="622"/>
        <end position="649"/>
    </location>
</feature>
<feature type="compositionally biased region" description="Polar residues" evidence="7">
    <location>
        <begin position="2150"/>
        <end position="2173"/>
    </location>
</feature>
<feature type="domain" description="RanBD1" evidence="9">
    <location>
        <begin position="1882"/>
        <end position="2018"/>
    </location>
</feature>
<dbReference type="CDD" id="cd13177">
    <property type="entry name" value="RanBD2_RanBP2-like"/>
    <property type="match status" value="1"/>
</dbReference>
<dbReference type="PROSITE" id="PS01358">
    <property type="entry name" value="ZF_RANBP2_1"/>
    <property type="match status" value="4"/>
</dbReference>
<feature type="compositionally biased region" description="Basic and acidic residues" evidence="7">
    <location>
        <begin position="2277"/>
        <end position="2299"/>
    </location>
</feature>
<evidence type="ECO:0000256" key="7">
    <source>
        <dbReference type="SAM" id="MobiDB-lite"/>
    </source>
</evidence>
<protein>
    <submittedName>
        <fullName evidence="11">E3 SUMO-protein ligase RanBP2-like isoform X3</fullName>
    </submittedName>
</protein>
<reference evidence="11" key="1">
    <citation type="submission" date="2019-10" db="EMBL/GenBank/DDBJ databases">
        <authorList>
            <person name="Soares A.E.R."/>
            <person name="Aleixo A."/>
            <person name="Schneider P."/>
            <person name="Miyaki C.Y."/>
            <person name="Schneider M.P."/>
            <person name="Mello C."/>
            <person name="Vasconcelos A.T.R."/>
        </authorList>
    </citation>
    <scope>NUCLEOTIDE SEQUENCE</scope>
    <source>
        <tissue evidence="11">Muscle</tissue>
    </source>
</reference>
<feature type="region of interest" description="Disordered" evidence="7">
    <location>
        <begin position="2325"/>
        <end position="2405"/>
    </location>
</feature>
<feature type="compositionally biased region" description="Basic and acidic residues" evidence="7">
    <location>
        <begin position="2325"/>
        <end position="2335"/>
    </location>
</feature>
<feature type="domain" description="RanBD1" evidence="9">
    <location>
        <begin position="940"/>
        <end position="1076"/>
    </location>
</feature>
<dbReference type="InterPro" id="IPR045255">
    <property type="entry name" value="RanBP1-like"/>
</dbReference>
<feature type="region of interest" description="Disordered" evidence="7">
    <location>
        <begin position="1553"/>
        <end position="1576"/>
    </location>
</feature>
<keyword evidence="3 5" id="KW-0863">Zinc-finger</keyword>
<dbReference type="SUPFAM" id="SSF50891">
    <property type="entry name" value="Cyclophilin-like"/>
    <property type="match status" value="1"/>
</dbReference>
<feature type="compositionally biased region" description="Low complexity" evidence="7">
    <location>
        <begin position="1123"/>
        <end position="1139"/>
    </location>
</feature>
<feature type="domain" description="RanBP2-type" evidence="10">
    <location>
        <begin position="1354"/>
        <end position="1383"/>
    </location>
</feature>
<dbReference type="CDD" id="cd14685">
    <property type="entry name" value="RanBD3_RanBP2-like"/>
    <property type="match status" value="1"/>
</dbReference>
<feature type="compositionally biased region" description="Low complexity" evidence="7">
    <location>
        <begin position="1846"/>
        <end position="1856"/>
    </location>
</feature>
<keyword evidence="1" id="KW-0597">Phosphoprotein</keyword>
<dbReference type="Pfam" id="PF21037">
    <property type="entry name" value="CCDC138_cc"/>
    <property type="match status" value="1"/>
</dbReference>
<evidence type="ECO:0000256" key="3">
    <source>
        <dbReference type="ARBA" id="ARBA00022771"/>
    </source>
</evidence>
<keyword evidence="12" id="KW-1185">Reference proteome</keyword>
<evidence type="ECO:0000259" key="10">
    <source>
        <dbReference type="PROSITE" id="PS50199"/>
    </source>
</evidence>
<dbReference type="Gene3D" id="1.25.40.10">
    <property type="entry name" value="Tetratricopeptide repeat domain"/>
    <property type="match status" value="1"/>
</dbReference>
<dbReference type="InterPro" id="IPR048750">
    <property type="entry name" value="CCDC138_C"/>
</dbReference>
<name>A0ABQ9CPZ2_9PASS</name>
<dbReference type="Gene3D" id="2.40.100.10">
    <property type="entry name" value="Cyclophilin-like"/>
    <property type="match status" value="1"/>
</dbReference>
<evidence type="ECO:0000259" key="8">
    <source>
        <dbReference type="PROSITE" id="PS50072"/>
    </source>
</evidence>
<dbReference type="SUPFAM" id="SSF90209">
    <property type="entry name" value="Ran binding protein zinc finger-like"/>
    <property type="match status" value="4"/>
</dbReference>
<feature type="domain" description="PPIase cyclophilin-type" evidence="8">
    <location>
        <begin position="2636"/>
        <end position="2781"/>
    </location>
</feature>
<dbReference type="PRINTS" id="PR00153">
    <property type="entry name" value="CSAPPISMRASE"/>
</dbReference>
<dbReference type="PANTHER" id="PTHR23138:SF87">
    <property type="entry name" value="E3 SUMO-PROTEIN LIGASE RANBP2"/>
    <property type="match status" value="1"/>
</dbReference>
<feature type="compositionally biased region" description="Acidic residues" evidence="7">
    <location>
        <begin position="1866"/>
        <end position="1878"/>
    </location>
</feature>
<dbReference type="InterPro" id="IPR011993">
    <property type="entry name" value="PH-like_dom_sf"/>
</dbReference>
<accession>A0ABQ9CPZ2</accession>
<feature type="region of interest" description="Disordered" evidence="7">
    <location>
        <begin position="1456"/>
        <end position="1501"/>
    </location>
</feature>
<feature type="region of interest" description="Disordered" evidence="7">
    <location>
        <begin position="2254"/>
        <end position="2306"/>
    </location>
</feature>
<proteinExistence type="predicted"/>
<keyword evidence="2" id="KW-0479">Metal-binding</keyword>
<dbReference type="Gene3D" id="4.10.1060.10">
    <property type="entry name" value="Zinc finger, RanBP2-type"/>
    <property type="match status" value="4"/>
</dbReference>
<dbReference type="InterPro" id="IPR020892">
    <property type="entry name" value="Cyclophilin-type_PPIase_CS"/>
</dbReference>
<dbReference type="InterPro" id="IPR048751">
    <property type="entry name" value="CCDC138_CC"/>
</dbReference>
<dbReference type="CDD" id="cd14684">
    <property type="entry name" value="RanBD1_RanBP2-like"/>
    <property type="match status" value="1"/>
</dbReference>
<dbReference type="Pfam" id="PF00160">
    <property type="entry name" value="Pro_isomerase"/>
    <property type="match status" value="1"/>
</dbReference>
<feature type="compositionally biased region" description="Low complexity" evidence="7">
    <location>
        <begin position="2364"/>
        <end position="2385"/>
    </location>
</feature>
<evidence type="ECO:0000256" key="2">
    <source>
        <dbReference type="ARBA" id="ARBA00022723"/>
    </source>
</evidence>
<sequence>MMRRTKPEVERYVASVQAAASSPREKSMKGFLFAKLYFEIKEYELAKRYISTYLNVQERDPKAHRFLGQIYEAEDNVEKAFGCYKEQLLDCKGEDGWNQLFDLIQAELYARPDDVYINIRLVALYRSNNRLKDAVLHCQEAEKKIPLQTSLEWCSCVVETFEEYLETLQDLESDKSNWRTIKKDHLLAYSSFVKLTLSSRDVQECREALESFDRALQSVKPYVNGADELTRTYVEMKGQLYLHAGTLLLKMAQHNEAQWRAVCELAALCYLISFQVPKPKSKLIKGDQTGQDVLEMLACDRKSQSGHMLLNLSHGKQDFFKEIVESFANKSGLFTLFDSLFESGASRERSFIGTDDIGNVTTQAPVQVELNKYDIGAVRMHNGSLQHLVWLGLQWNSMSVLPPMRKWLKQLFDLPQETSRLETDAPESICLLDLEGINLNSFYDQKEYIGRSVYYWKKVLPMLETIKKKRSISEPTDPLFKHFHSVDIQVFQVAAYEEEAHLAFAMLDAVDGKTDDALLAFEAIENVVSYWNLAMIFQRKAEEIENDAMLPEEHEEHKNYLLKAKYYLMKIIAESSSDVSVTEKLPVSIETVREVLDTVIQELGENGEEGSLAFRNGLSRTLDPAMKHSTPSPTKFSPSPTRTYKFSPKTPQWAEDHKSILQMICQQVEALKPPVYGMNRLTPQPHIYSYQPPMHTPPLQNTSGCMFSQEMYGPPLRFDSPGTALISPRASDDYYNYSVPQASTNPTLPKPGYFTNRSVTPPTLKPAESKVMPKFGQPGTAEVSKTPLPTPAQPSQTPTFKFKPNFKSNDGDFTFSSPPQVAPQPLNPSFNSRESLLDLLTSDKPLQDDRYVEQKPINDHTISSRNIFNFSNKHIPGVSLRENTGQSAHKNLGFEKNDTFSVQEPSKPIFLTSNSDLANRSHETEGGSTHGGDEDDDGPHFDPVVPLPDKIEVKTGEEDEEEFFCNRAKLFRFDAESKEWKERGIGNVKILKHKVTGKFRLLMRRDQVLKICANHYINTDMKLTPNATSDKSFVWHALDYADELPKPEQLAIRFKTPEEAMLFKKRFEEAQNILKSLGSSADTSVTQSNGTAKETINQDIKEPSRSISGTLNLSFQFPKDGVSSESDSKSSLTATSTASGPPISFAKDAQQAYSSSGFGQHLMKKDQWECKLCLVPNEATAKNCVACQNPNPDMWETHGTPLTGAASFKASSSTVQDKFGSAFAKKEGQWDCSVCLVRNEPTASKCIACQNPNKTNTGVSGQQISSKFGQSVPPKAIQNDLSTSFSKKEGQWDCSVCLVPNEAKNVNCCSCQSPNPQNQPNISTVQTSPAPGLGSVADTSKPQKNGFEGLFTKKEGQWDCSTCFVRNEGSSPACVACQTPNPSGKAAGDALSAPTFGLKNKLPELDGGQLGTGFKFGFDQGKTPSFTFQISSDTEAKPAKEGFSFSMQVPAGGFKFGIQESGKNATKKDEPSEEGTTGFLKSIDEKDKKEPPSDSGIGFQFQGKADKEKGNFFFGQNSSTFADLAKSTPREGFLFGKKDPNFKGFSGAGEKLFSPQNSKMDHKTNTSADVGEKDDDVYKTEDSDDIHFEPIVQMPEKVEPFTGEEDEKVLYSQRVKLFRFDPETSQWKERGVGNLKILKNEVNGKVRILMRREQVLKVCANHWITTTMNLKQLSGSDKAWMWMANDFSDGDAKLEHLAAKFKTPEQAEEFKQKFEECQRLLLDIPLQTPHKLVDTGRTAQLIQKAEEMKCGLKDLKTFLTDDKTKLSEEENVNSVCASSTSDVVIKPHAESTGPTLEWDNYDLREEALDDSVSSSVYATPLESSPVRKNLFRFGESTTGFSFSFKSALSPSKSPAKQNQSRTSVGTDEDSDVTQEEERDGQYFEPVVPLPDLVEVTSGEENEQVVFSHRAKLYRYDKDANQWKERGIGDIKILQNYDNKQVRIVMRRDQVLKLCANHRITPDMNLQQMKGSDRAWVWTACDFADGERKVELLAVRFKLQDVADSFKQTFDEAKHAQERETLITPLSSRGNTPKESPCGKNAVAVLEETTRERTDLSHSDDTSNVTVEAAEVSNASETPTKAVVSPPKFVFGSESVKSIFSNEKSKTFTFGNTSATGSLFGFSFNPPRKSENHIPASQNTAQKELEVSEPPKSSNATQKPVDNLPTSTQDGPSNFSFRILEKAEKTTVSEDSPSSDEVIIVYELTPTPEQRALADFLKLPSTFFCYKNKPGYVSDEDDDEDYETAVKKLNGRLYPSDSEEKKKQQDPVKVGIAGKSEFSSERECAATWEKKSTPEEKTEAHQVPSTSVCGVSRDTEVNSLEDLKSEAKIQETKENEVGSSSDSVCTSKAEMPTASTDEVTALVQSATSSEEPDSTTETVQVSQTSSGAADTPVDLSAKKSDSDCSESTQETRVISFGFGNTAGLSFADLASKNSGDFAFGSKDKNFKWANTGAAVFGDTARKADEDEGGSDDEVVHSDDIHFEPIVSLPEVEVKSGEEDEEILFKERAKLYRWDRDATQWKERGVGEIKILFHTQKKYYRILMRRDQVLKVCANHVITKEMNLVPSDTSNNALIWTATDYADGEVKVEQLAVRFKSQEMANSFKRRFEECQLSLSELQKGHLSLAAGLSKDTNPVVYFEVSADDEPLGHITMELFSNIVPRTAENFRALCTGEKGFGFKNSCFHRIVTDFVCQGGDITNYDGTGGRSIYGAAFEDENFEVKHTGPGLLSMANKGRDTNNSQFFITLKKAEHLDFKHVVFGFVKDGMDVVKKIESFGSPKGLGCLSGALHTNYESGSSLVYKDDMDHCSLESEFTETGLENSIRSSGGFQTCFKDWDGFDDKQDSFCDSSVLEIKEKTITFSETDTIQNTAVYMKTGHTLPSHLAANTQENSNQNIGSGLLKKIRESSAQQEYALQLQKRERYLTERETLLFKHEAALAKIRGVEEAVHTKFEVLKEQHEAEVKQLTEALREITKENRRLKSSFDTLKEMNDSLRKQLSDTTELNKKLEGQARKVQARLENLQRKHEFSMVRKSHDVCQVMEQSKPVKQEKVMVTSKLAKLLPIATEQLQWMPYVNSKLHVPVIKFIYWSIRQLDTDIQHATMRSTMRRLGEDIFKGIVMDYLAQAFDSLRVDLKTDEGKALFLEYQCVPVVLSHLKVSSRGLLSSALDGLLQMTMESGKFG</sequence>
<dbReference type="SUPFAM" id="SSF50729">
    <property type="entry name" value="PH domain-like"/>
    <property type="match status" value="4"/>
</dbReference>
<dbReference type="Pfam" id="PF12185">
    <property type="entry name" value="IR1-M"/>
    <property type="match status" value="2"/>
</dbReference>
<comment type="caution">
    <text evidence="11">The sequence shown here is derived from an EMBL/GenBank/DDBJ whole genome shotgun (WGS) entry which is preliminary data.</text>
</comment>
<feature type="compositionally biased region" description="Basic and acidic residues" evidence="7">
    <location>
        <begin position="1482"/>
        <end position="1492"/>
    </location>
</feature>
<feature type="region of interest" description="Disordered" evidence="7">
    <location>
        <begin position="1846"/>
        <end position="1880"/>
    </location>
</feature>
<feature type="domain" description="RanBP2-type" evidence="10">
    <location>
        <begin position="1164"/>
        <end position="1193"/>
    </location>
</feature>
<dbReference type="PROSITE" id="PS50196">
    <property type="entry name" value="RANBD1"/>
    <property type="match status" value="4"/>
</dbReference>
<dbReference type="InterPro" id="IPR011990">
    <property type="entry name" value="TPR-like_helical_dom_sf"/>
</dbReference>
<feature type="domain" description="RanBP2-type" evidence="10">
    <location>
        <begin position="1288"/>
        <end position="1317"/>
    </location>
</feature>
<dbReference type="Proteomes" id="UP001145742">
    <property type="component" value="Unassembled WGS sequence"/>
</dbReference>
<feature type="domain" description="RanBP2-type" evidence="10">
    <location>
        <begin position="1226"/>
        <end position="1255"/>
    </location>
</feature>
<feature type="region of interest" description="Disordered" evidence="7">
    <location>
        <begin position="2122"/>
        <end position="2173"/>
    </location>
</feature>
<evidence type="ECO:0000313" key="12">
    <source>
        <dbReference type="Proteomes" id="UP001145742"/>
    </source>
</evidence>
<dbReference type="InterPro" id="IPR000156">
    <property type="entry name" value="Ran_bind_dom"/>
</dbReference>
<feature type="compositionally biased region" description="Polar residues" evidence="7">
    <location>
        <begin position="2352"/>
        <end position="2363"/>
    </location>
</feature>
<dbReference type="Pfam" id="PF21035">
    <property type="entry name" value="CCDC138_C"/>
    <property type="match status" value="2"/>
</dbReference>
<dbReference type="SUPFAM" id="SSF48452">
    <property type="entry name" value="TPR-like"/>
    <property type="match status" value="1"/>
</dbReference>
<dbReference type="PANTHER" id="PTHR23138">
    <property type="entry name" value="RAN BINDING PROTEIN"/>
    <property type="match status" value="1"/>
</dbReference>
<dbReference type="InterPro" id="IPR029000">
    <property type="entry name" value="Cyclophilin-like_dom_sf"/>
</dbReference>
<evidence type="ECO:0000259" key="9">
    <source>
        <dbReference type="PROSITE" id="PS50196"/>
    </source>
</evidence>
<dbReference type="InterPro" id="IPR022011">
    <property type="entry name" value="IR1-M"/>
</dbReference>
<dbReference type="InterPro" id="IPR001876">
    <property type="entry name" value="Znf_RanBP2"/>
</dbReference>